<dbReference type="EMBL" id="JADKYB010000016">
    <property type="protein sequence ID" value="MBM9508098.1"/>
    <property type="molecule type" value="Genomic_DNA"/>
</dbReference>
<dbReference type="RefSeq" id="WP_205359973.1">
    <property type="nucleotide sequence ID" value="NZ_JADKYB010000016.1"/>
</dbReference>
<protein>
    <submittedName>
        <fullName evidence="1">Uncharacterized protein</fullName>
    </submittedName>
</protein>
<proteinExistence type="predicted"/>
<dbReference type="Proteomes" id="UP000749040">
    <property type="component" value="Unassembled WGS sequence"/>
</dbReference>
<organism evidence="1 2">
    <name type="scientific">Actinacidiphila acididurans</name>
    <dbReference type="NCBI Taxonomy" id="2784346"/>
    <lineage>
        <taxon>Bacteria</taxon>
        <taxon>Bacillati</taxon>
        <taxon>Actinomycetota</taxon>
        <taxon>Actinomycetes</taxon>
        <taxon>Kitasatosporales</taxon>
        <taxon>Streptomycetaceae</taxon>
        <taxon>Actinacidiphila</taxon>
    </lineage>
</organism>
<gene>
    <name evidence="1" type="ORF">ITX44_26810</name>
</gene>
<evidence type="ECO:0000313" key="1">
    <source>
        <dbReference type="EMBL" id="MBM9508098.1"/>
    </source>
</evidence>
<evidence type="ECO:0000313" key="2">
    <source>
        <dbReference type="Proteomes" id="UP000749040"/>
    </source>
</evidence>
<comment type="caution">
    <text evidence="1">The sequence shown here is derived from an EMBL/GenBank/DDBJ whole genome shotgun (WGS) entry which is preliminary data.</text>
</comment>
<name>A0ABS2TXL9_9ACTN</name>
<reference evidence="1 2" key="1">
    <citation type="submission" date="2021-01" db="EMBL/GenBank/DDBJ databases">
        <title>Streptomyces acididurans sp. nov., isolated from a peat swamp forest soil.</title>
        <authorList>
            <person name="Chantavorakit T."/>
            <person name="Duangmal K."/>
        </authorList>
    </citation>
    <scope>NUCLEOTIDE SEQUENCE [LARGE SCALE GENOMIC DNA]</scope>
    <source>
        <strain evidence="1 2">KK5PA1</strain>
    </source>
</reference>
<keyword evidence="2" id="KW-1185">Reference proteome</keyword>
<accession>A0ABS2TXL9</accession>
<sequence>MGRARGVLVAAGIVAVAGAVAGAVALTGGGGKSGSGTDATRLRADIARKLPAGGTDTVDVSGGKVTIDLVHRGGIPELIRAMRADPVVDLDRPETLTLLPADRQNTEYVFALSDTQGHGTLLRAAAGKGHHSGHPDLRFAGRSFLSAELDRLPHTPPTPLVIGPAPAN</sequence>